<comment type="caution">
    <text evidence="6">The sequence shown here is derived from an EMBL/GenBank/DDBJ whole genome shotgun (WGS) entry which is preliminary data.</text>
</comment>
<feature type="binding site" evidence="4">
    <location>
        <begin position="668"/>
        <end position="675"/>
    </location>
    <ligand>
        <name>ATP</name>
        <dbReference type="ChEBI" id="CHEBI:30616"/>
    </ligand>
</feature>
<reference evidence="6 7" key="1">
    <citation type="submission" date="2017-05" db="EMBL/GenBank/DDBJ databases">
        <title>The Genome Sequence of Enterococcus sp. 10A9_DIV0425.</title>
        <authorList>
            <consortium name="The Broad Institute Genomics Platform"/>
            <consortium name="The Broad Institute Genomic Center for Infectious Diseases"/>
            <person name="Earl A."/>
            <person name="Manson A."/>
            <person name="Schwartman J."/>
            <person name="Gilmore M."/>
            <person name="Abouelleil A."/>
            <person name="Cao P."/>
            <person name="Chapman S."/>
            <person name="Cusick C."/>
            <person name="Shea T."/>
            <person name="Young S."/>
            <person name="Neafsey D."/>
            <person name="Nusbaum C."/>
            <person name="Birren B."/>
        </authorList>
    </citation>
    <scope>NUCLEOTIDE SEQUENCE [LARGE SCALE GENOMIC DNA]</scope>
    <source>
        <strain evidence="6 7">10A9_DIV0425</strain>
    </source>
</reference>
<dbReference type="InterPro" id="IPR050206">
    <property type="entry name" value="FtsK/SpoIIIE/SftA"/>
</dbReference>
<feature type="domain" description="FtsK" evidence="5">
    <location>
        <begin position="992"/>
        <end position="1179"/>
    </location>
</feature>
<dbReference type="Gene3D" id="3.40.50.300">
    <property type="entry name" value="P-loop containing nucleotide triphosphate hydrolases"/>
    <property type="match status" value="3"/>
</dbReference>
<name>A0A242K0F7_9ENTE</name>
<keyword evidence="2 4" id="KW-0547">Nucleotide-binding</keyword>
<proteinExistence type="predicted"/>
<dbReference type="SUPFAM" id="SSF52540">
    <property type="entry name" value="P-loop containing nucleoside triphosphate hydrolases"/>
    <property type="match status" value="2"/>
</dbReference>
<keyword evidence="1" id="KW-0677">Repeat</keyword>
<dbReference type="InterPro" id="IPR023839">
    <property type="entry name" value="Firmicutes_EssC_C"/>
</dbReference>
<evidence type="ECO:0000256" key="1">
    <source>
        <dbReference type="ARBA" id="ARBA00022737"/>
    </source>
</evidence>
<protein>
    <submittedName>
        <fullName evidence="6">Type VII secretion protein EssC</fullName>
    </submittedName>
</protein>
<accession>A0A242K0F7</accession>
<keyword evidence="3 4" id="KW-0067">ATP-binding</keyword>
<feature type="binding site" evidence="4">
    <location>
        <begin position="1010"/>
        <end position="1017"/>
    </location>
    <ligand>
        <name>ATP</name>
        <dbReference type="ChEBI" id="CHEBI:30616"/>
    </ligand>
</feature>
<sequence length="1480" mass="169757">MMRRKSLDSILSIDDRIHSSTVVYYDIFYFGEKFIHKQLTDKQSRVEIKKQVFTYADGEVNYHQEMKKSHSKFRIIPHEKIRTIATSKPKKDFLISSSHTSAISLETDAIISVAVDKISGQYRLMIYSSKDAIYYNRCMVDKGTFPFHSGDQLVVAGVIIEVREQQLKLTSLENQFFLNPWEIVEEAYLTEYPVDFPTFRRSPRIHLKEPKQKIDIVEPKLEKKERENEWLKMIIPSVAMVVLSGATSFISGGNPMVMISMGSVSLLTAGCTVASYFTNKKEAKHKNEQRINQYEQYLIQEKSILNTLQQEQKKALEYMNPSIDELSLMTKEYHSRIYERMMTHEDFLNVSLGKGSVPSSFTTHYQLLEENELSQQVKEQLIRPYGSLEQAPIVVSLKDQILGFSGTTASLRTAIQTLLFQLAVLHSYHDVEFILLLSEEDYEKYWHSWRWLPHIKNQNLNLRGIVHNQQTKEMVLNSFYQIIVKRRQQVREAVNGRPQFRPHYILSILDESWLLGHGLNEFLAEDISSYGVTVIWGKNSVNSLPETTTVLVDYHSKEAAVLINQNKEYVNQRFISNPLPTTYPMEQAIRRLANLHHLEIEKNIIPEHLSFLEQYEVDRMEELEIEKRWINAEPNRSIRSLIGWRGKSDPVYWDLHERVHGPHALVAGTTGSGKSEFLTNYLIGLAINFSPEDIGMLIIDWKGGGIANTVDRLPHFMGAITNLDNTEIARVLISIKAELSKRQREFAKYHVNNIYGYMNLYKQRKNPKPTILYPTKALPQLFLVVDEFAELKVNVPEFLDELTSVARIGRSLGVHLILATQKPAGVVNDQIEANSTSKIALKMASVQDSNELLKTADAAQIKNPGRGYLKVGENEVYELFQSGYTGIIYEPNQVMEETIDERIYRINGLGQADLLYDPDEYRTINTDRDLPTQLEAVIEKINDTFVKSDFTIPDKPWLPKLEKRIITPTPIKTQNRCLKIPLGLLDIPSDQIQTVYEFDLEKAKHTAIFASSGYGKSTIIQTMTINLSCKNTPEQIHFHLLDFGNNGLSPLKDLPHVVDIVNLEDEKLQKMIDRIVALLLERKNLFKQAEVLNLSQYEIKTKIKLPINITIVDGYDGLSVGSQRKDKVDEVLLQLLRDGASMGCYLILSANRSNSIRINWMSSFTTKISLYLNDETELRDLMGREYVSPQAINGRGQVNLSVPTAIQFYLPAHGEKDGAILENLKRKVHELDRSWYGERPEKIPMVPDELTWKTFGDLVGKKEKNLFYLGLYKLSVLPATFPFYQGKTLGVFPESAKQFQLVMSSFMRQIFECQTKAEIILIDVAGTLGEMSEKVSVSITRTQIIQQEFELKEILNDVYKWINTQKKTVVIVNGLLELTEKSSLGLEEIRQFLTFSQKHRQLIVIDHLMKINGAFGSFINLLKEHIETILFGGDLQNQPFVEYIPYQRQKTPVAKDVLHCLNDDTLEQIVVPTEVDGRDT</sequence>
<organism evidence="6 7">
    <name type="scientific">Candidatus Enterococcus wittei</name>
    <dbReference type="NCBI Taxonomy" id="1987383"/>
    <lineage>
        <taxon>Bacteria</taxon>
        <taxon>Bacillati</taxon>
        <taxon>Bacillota</taxon>
        <taxon>Bacilli</taxon>
        <taxon>Lactobacillales</taxon>
        <taxon>Enterococcaceae</taxon>
        <taxon>Enterococcus</taxon>
    </lineage>
</organism>
<dbReference type="PROSITE" id="PS50901">
    <property type="entry name" value="FTSK"/>
    <property type="match status" value="2"/>
</dbReference>
<evidence type="ECO:0000256" key="3">
    <source>
        <dbReference type="ARBA" id="ARBA00022840"/>
    </source>
</evidence>
<dbReference type="CDD" id="cd01127">
    <property type="entry name" value="TrwB_TraG_TraD_VirD4"/>
    <property type="match status" value="1"/>
</dbReference>
<dbReference type="EMBL" id="NGMO01000002">
    <property type="protein sequence ID" value="OTP11141.1"/>
    <property type="molecule type" value="Genomic_DNA"/>
</dbReference>
<evidence type="ECO:0000313" key="7">
    <source>
        <dbReference type="Proteomes" id="UP000194933"/>
    </source>
</evidence>
<dbReference type="GO" id="GO:0005524">
    <property type="term" value="F:ATP binding"/>
    <property type="evidence" value="ECO:0007669"/>
    <property type="project" value="UniProtKB-UniRule"/>
</dbReference>
<dbReference type="Pfam" id="PF01580">
    <property type="entry name" value="FtsK_SpoIIIE"/>
    <property type="match status" value="2"/>
</dbReference>
<gene>
    <name evidence="6" type="ORF">A5844_001275</name>
</gene>
<dbReference type="Proteomes" id="UP000194933">
    <property type="component" value="Unassembled WGS sequence"/>
</dbReference>
<feature type="domain" description="FtsK" evidence="5">
    <location>
        <begin position="648"/>
        <end position="850"/>
    </location>
</feature>
<evidence type="ECO:0000313" key="6">
    <source>
        <dbReference type="EMBL" id="OTP11141.1"/>
    </source>
</evidence>
<evidence type="ECO:0000256" key="2">
    <source>
        <dbReference type="ARBA" id="ARBA00022741"/>
    </source>
</evidence>
<evidence type="ECO:0000256" key="4">
    <source>
        <dbReference type="PROSITE-ProRule" id="PRU00289"/>
    </source>
</evidence>
<dbReference type="NCBIfam" id="TIGR03928">
    <property type="entry name" value="T7_EssCb_Firm"/>
    <property type="match status" value="1"/>
</dbReference>
<dbReference type="InterPro" id="IPR002543">
    <property type="entry name" value="FtsK_dom"/>
</dbReference>
<dbReference type="PANTHER" id="PTHR22683:SF1">
    <property type="entry name" value="TYPE VII SECRETION SYSTEM PROTEIN ESSC"/>
    <property type="match status" value="1"/>
</dbReference>
<evidence type="ECO:0000259" key="5">
    <source>
        <dbReference type="PROSITE" id="PS50901"/>
    </source>
</evidence>
<dbReference type="STRING" id="1987383.A5844_001275"/>
<dbReference type="PANTHER" id="PTHR22683">
    <property type="entry name" value="SPORULATION PROTEIN RELATED"/>
    <property type="match status" value="1"/>
</dbReference>
<dbReference type="GO" id="GO:0003677">
    <property type="term" value="F:DNA binding"/>
    <property type="evidence" value="ECO:0007669"/>
    <property type="project" value="InterPro"/>
</dbReference>
<keyword evidence="7" id="KW-1185">Reference proteome</keyword>
<dbReference type="InterPro" id="IPR027417">
    <property type="entry name" value="P-loop_NTPase"/>
</dbReference>